<feature type="region of interest" description="Disordered" evidence="1">
    <location>
        <begin position="66"/>
        <end position="133"/>
    </location>
</feature>
<protein>
    <submittedName>
        <fullName evidence="2">SJCHGC03241 protein</fullName>
    </submittedName>
</protein>
<feature type="compositionally biased region" description="Basic and acidic residues" evidence="1">
    <location>
        <begin position="123"/>
        <end position="133"/>
    </location>
</feature>
<dbReference type="AlphaFoldDB" id="Q5D992"/>
<dbReference type="EMBL" id="AY815882">
    <property type="protein sequence ID" value="AAW27614.1"/>
    <property type="molecule type" value="mRNA"/>
</dbReference>
<name>Q5D992_SCHJA</name>
<reference evidence="2" key="1">
    <citation type="submission" date="2004-11" db="EMBL/GenBank/DDBJ databases">
        <title>The full-length cDNA sequences of Schistosoma japonicum genes.</title>
        <authorList>
            <person name="Han Z."/>
        </authorList>
    </citation>
    <scope>NUCLEOTIDE SEQUENCE</scope>
</reference>
<feature type="compositionally biased region" description="Acidic residues" evidence="1">
    <location>
        <begin position="83"/>
        <end position="92"/>
    </location>
</feature>
<sequence>MNWWIQDTEDSDNKEWNTCPEGYDYADAERTREILYDSRRDRYEPCKYGSNSSTYQKRGHGNLTRCLFGADENPEEMNHSSADDEEEEEDIDVIGPISDVSLGEDSGELDNGDEDDEDDDLTDERWNPLREFM</sequence>
<feature type="compositionally biased region" description="Acidic residues" evidence="1">
    <location>
        <begin position="105"/>
        <end position="122"/>
    </location>
</feature>
<evidence type="ECO:0000313" key="2">
    <source>
        <dbReference type="EMBL" id="AAW27614.1"/>
    </source>
</evidence>
<reference evidence="2" key="2">
    <citation type="journal article" date="2006" name="PLoS Pathog.">
        <title>New perspectives on host-parasite interplay by comparative transcriptomic and proteomic analyses of Schistosoma japonicum.</title>
        <authorList>
            <person name="Liu F."/>
            <person name="Lu J."/>
            <person name="Hu W."/>
            <person name="Wang S.Y."/>
            <person name="Cui S.J."/>
            <person name="Chi M."/>
            <person name="Yan Q."/>
            <person name="Wang X.R."/>
            <person name="Song H.D."/>
            <person name="Xu X.N."/>
            <person name="Wang J.J."/>
            <person name="Zhang X.L."/>
            <person name="Zhang X."/>
            <person name="Wang Z.Q."/>
            <person name="Xue C.L."/>
            <person name="Brindley P.J."/>
            <person name="McManus D.P."/>
            <person name="Yang P.Y."/>
            <person name="Feng Z."/>
            <person name="Chen Z."/>
            <person name="Han Z.G."/>
        </authorList>
    </citation>
    <scope>NUCLEOTIDE SEQUENCE</scope>
</reference>
<accession>Q5D992</accession>
<organism evidence="2">
    <name type="scientific">Schistosoma japonicum</name>
    <name type="common">Blood fluke</name>
    <dbReference type="NCBI Taxonomy" id="6182"/>
    <lineage>
        <taxon>Eukaryota</taxon>
        <taxon>Metazoa</taxon>
        <taxon>Spiralia</taxon>
        <taxon>Lophotrochozoa</taxon>
        <taxon>Platyhelminthes</taxon>
        <taxon>Trematoda</taxon>
        <taxon>Digenea</taxon>
        <taxon>Strigeidida</taxon>
        <taxon>Schistosomatoidea</taxon>
        <taxon>Schistosomatidae</taxon>
        <taxon>Schistosoma</taxon>
    </lineage>
</organism>
<proteinExistence type="evidence at transcript level"/>
<evidence type="ECO:0000256" key="1">
    <source>
        <dbReference type="SAM" id="MobiDB-lite"/>
    </source>
</evidence>